<dbReference type="OrthoDB" id="9815602at2"/>
<accession>A0A399EVS5</accession>
<dbReference type="PANTHER" id="PTHR31528:SF1">
    <property type="entry name" value="4-AMINO-5-HYDROXYMETHYL-2-METHYLPYRIMIDINE PHOSPHATE SYNTHASE THI11-RELATED"/>
    <property type="match status" value="1"/>
</dbReference>
<dbReference type="EMBL" id="QWLA01000016">
    <property type="protein sequence ID" value="RIH87773.1"/>
    <property type="molecule type" value="Genomic_DNA"/>
</dbReference>
<comment type="catalytic activity">
    <reaction evidence="11">
        <text>N(6)-(pyridoxal phosphate)-L-lysyl-[4-amino-5-hydroxymethyl-2-methylpyrimidine phosphate synthase] + L-histidyl-[4-amino-5-hydroxymethyl-2-methylpyrimidine phosphate synthase] + 2 Fe(3+) + 4 H2O = L-lysyl-[4-amino-5-hydroxymethyl-2-methylpyrimidine phosphate synthase] + (2S)-2-amino-5-hydroxy-4-oxopentanoyl-[4-amino-5-hydroxymethyl-2-methylpyrimidine phosphate synthase] + 4-amino-2-methyl-5-(phosphooxymethyl)pyrimidine + 3-oxopropanoate + 2 Fe(2+) + 2 H(+)</text>
        <dbReference type="Rhea" id="RHEA:65756"/>
        <dbReference type="Rhea" id="RHEA-COMP:16892"/>
        <dbReference type="Rhea" id="RHEA-COMP:16893"/>
        <dbReference type="Rhea" id="RHEA-COMP:16894"/>
        <dbReference type="Rhea" id="RHEA-COMP:16895"/>
        <dbReference type="ChEBI" id="CHEBI:15377"/>
        <dbReference type="ChEBI" id="CHEBI:15378"/>
        <dbReference type="ChEBI" id="CHEBI:29033"/>
        <dbReference type="ChEBI" id="CHEBI:29034"/>
        <dbReference type="ChEBI" id="CHEBI:29969"/>
        <dbReference type="ChEBI" id="CHEBI:29979"/>
        <dbReference type="ChEBI" id="CHEBI:33190"/>
        <dbReference type="ChEBI" id="CHEBI:58354"/>
        <dbReference type="ChEBI" id="CHEBI:143915"/>
        <dbReference type="ChEBI" id="CHEBI:157692"/>
    </reaction>
    <physiologicalReaction direction="left-to-right" evidence="11">
        <dbReference type="Rhea" id="RHEA:65757"/>
    </physiologicalReaction>
</comment>
<sequence>MRKTAAFAGLASGLLAWGLWGLAQGNLTKATIIESWFIHAESIGDPVAVDKGFYKEVGLDVTVVPGGPGLSPIDRVMAEAKAGKLVLGIDYPYNLLEARQKQKLPLVIVAADFQESAMRILSWQPIAKPADIKGTFATWIGYDKPIKAVVGKGWEKQIQVVNQQGDPATLGGWLAKQYPYASAMIYNEVMVAQKQAKEKYYLYSYKEFGVDWPENVLFTTEDVLKKYPGEVRKFVQARYKGFRYALDNPQEAGRILAKYNPNLDIAFELAGLEQIRKIMVTPDTQKNGLGYVNTAKLQKMAQQLQAAGLLDSASLAGFVNAIPSGVK</sequence>
<dbReference type="RefSeq" id="WP_119276493.1">
    <property type="nucleotide sequence ID" value="NZ_QWLA01000016.1"/>
</dbReference>
<dbReference type="AlphaFoldDB" id="A0A399EVS5"/>
<dbReference type="PANTHER" id="PTHR31528">
    <property type="entry name" value="4-AMINO-5-HYDROXYMETHYL-2-METHYLPYRIMIDINE PHOSPHATE SYNTHASE THI11-RELATED"/>
    <property type="match status" value="1"/>
</dbReference>
<name>A0A399EVS5_9DEIN</name>
<evidence type="ECO:0000256" key="1">
    <source>
        <dbReference type="ARBA" id="ARBA00003469"/>
    </source>
</evidence>
<dbReference type="Gene3D" id="3.40.190.10">
    <property type="entry name" value="Periplasmic binding protein-like II"/>
    <property type="match status" value="2"/>
</dbReference>
<evidence type="ECO:0000256" key="5">
    <source>
        <dbReference type="ARBA" id="ARBA00022679"/>
    </source>
</evidence>
<keyword evidence="9" id="KW-0408">Iron</keyword>
<proteinExistence type="inferred from homology"/>
<reference evidence="13 14" key="1">
    <citation type="submission" date="2018-08" db="EMBL/GenBank/DDBJ databases">
        <title>Meiothermus roseus NBRC 110900 genome sequencing project.</title>
        <authorList>
            <person name="Da Costa M.S."/>
            <person name="Albuquerque L."/>
            <person name="Raposo P."/>
            <person name="Froufe H.J.C."/>
            <person name="Barroso C.S."/>
            <person name="Egas C."/>
        </authorList>
    </citation>
    <scope>NUCLEOTIDE SEQUENCE [LARGE SCALE GENOMIC DNA]</scope>
    <source>
        <strain evidence="13 14">NBRC 110900</strain>
    </source>
</reference>
<comment type="caution">
    <text evidence="13">The sequence shown here is derived from an EMBL/GenBank/DDBJ whole genome shotgun (WGS) entry which is preliminary data.</text>
</comment>
<dbReference type="InterPro" id="IPR027939">
    <property type="entry name" value="NMT1/THI5"/>
</dbReference>
<keyword evidence="7" id="KW-0663">Pyridoxal phosphate</keyword>
<comment type="pathway">
    <text evidence="2">Cofactor biosynthesis; thiamine diphosphate biosynthesis.</text>
</comment>
<dbReference type="GO" id="GO:0046872">
    <property type="term" value="F:metal ion binding"/>
    <property type="evidence" value="ECO:0007669"/>
    <property type="project" value="UniProtKB-KW"/>
</dbReference>
<gene>
    <name evidence="13" type="ORF">Mrose_01168</name>
</gene>
<dbReference type="Proteomes" id="UP000265341">
    <property type="component" value="Unassembled WGS sequence"/>
</dbReference>
<evidence type="ECO:0000256" key="11">
    <source>
        <dbReference type="ARBA" id="ARBA00048179"/>
    </source>
</evidence>
<evidence type="ECO:0000256" key="4">
    <source>
        <dbReference type="ARBA" id="ARBA00011738"/>
    </source>
</evidence>
<evidence type="ECO:0000256" key="10">
    <source>
        <dbReference type="ARBA" id="ARBA00033171"/>
    </source>
</evidence>
<dbReference type="InterPro" id="IPR015168">
    <property type="entry name" value="SsuA/THI5"/>
</dbReference>
<evidence type="ECO:0000256" key="2">
    <source>
        <dbReference type="ARBA" id="ARBA00004948"/>
    </source>
</evidence>
<dbReference type="GO" id="GO:0009228">
    <property type="term" value="P:thiamine biosynthetic process"/>
    <property type="evidence" value="ECO:0007669"/>
    <property type="project" value="UniProtKB-KW"/>
</dbReference>
<keyword evidence="8" id="KW-0784">Thiamine biosynthesis</keyword>
<comment type="similarity">
    <text evidence="3">Belongs to the NMT1/THI5 family.</text>
</comment>
<keyword evidence="6" id="KW-0479">Metal-binding</keyword>
<evidence type="ECO:0000313" key="14">
    <source>
        <dbReference type="Proteomes" id="UP000265341"/>
    </source>
</evidence>
<keyword evidence="14" id="KW-1185">Reference proteome</keyword>
<keyword evidence="5" id="KW-0808">Transferase</keyword>
<evidence type="ECO:0000256" key="9">
    <source>
        <dbReference type="ARBA" id="ARBA00023004"/>
    </source>
</evidence>
<evidence type="ECO:0000256" key="7">
    <source>
        <dbReference type="ARBA" id="ARBA00022898"/>
    </source>
</evidence>
<evidence type="ECO:0000256" key="3">
    <source>
        <dbReference type="ARBA" id="ARBA00009406"/>
    </source>
</evidence>
<feature type="domain" description="SsuA/THI5-like" evidence="12">
    <location>
        <begin position="43"/>
        <end position="252"/>
    </location>
</feature>
<evidence type="ECO:0000256" key="8">
    <source>
        <dbReference type="ARBA" id="ARBA00022977"/>
    </source>
</evidence>
<evidence type="ECO:0000313" key="13">
    <source>
        <dbReference type="EMBL" id="RIH87773.1"/>
    </source>
</evidence>
<comment type="function">
    <text evidence="1">Responsible for the formation of the pyrimidine heterocycle in the thiamine biosynthesis pathway. Catalyzes the formation of hydroxymethylpyrimidine phosphate (HMP-P) from histidine and pyridoxal phosphate (PLP). The protein uses PLP and the active site histidine to form HMP-P, generating an inactive enzyme. The enzyme can only undergo a single turnover, which suggests it is a suicide enzyme.</text>
</comment>
<organism evidence="13 14">
    <name type="scientific">Calidithermus roseus</name>
    <dbReference type="NCBI Taxonomy" id="1644118"/>
    <lineage>
        <taxon>Bacteria</taxon>
        <taxon>Thermotogati</taxon>
        <taxon>Deinococcota</taxon>
        <taxon>Deinococci</taxon>
        <taxon>Thermales</taxon>
        <taxon>Thermaceae</taxon>
        <taxon>Calidithermus</taxon>
    </lineage>
</organism>
<evidence type="ECO:0000256" key="6">
    <source>
        <dbReference type="ARBA" id="ARBA00022723"/>
    </source>
</evidence>
<protein>
    <recommendedName>
        <fullName evidence="10">Thiamine pyrimidine synthase</fullName>
    </recommendedName>
</protein>
<evidence type="ECO:0000259" key="12">
    <source>
        <dbReference type="Pfam" id="PF09084"/>
    </source>
</evidence>
<dbReference type="Pfam" id="PF09084">
    <property type="entry name" value="NMT1"/>
    <property type="match status" value="1"/>
</dbReference>
<comment type="subunit">
    <text evidence="4">Homodimer.</text>
</comment>
<dbReference type="SUPFAM" id="SSF53850">
    <property type="entry name" value="Periplasmic binding protein-like II"/>
    <property type="match status" value="1"/>
</dbReference>
<dbReference type="GO" id="GO:0016740">
    <property type="term" value="F:transferase activity"/>
    <property type="evidence" value="ECO:0007669"/>
    <property type="project" value="UniProtKB-KW"/>
</dbReference>